<keyword evidence="5 6" id="KW-0472">Membrane</keyword>
<dbReference type="InterPro" id="IPR037185">
    <property type="entry name" value="EmrE-like"/>
</dbReference>
<dbReference type="SUPFAM" id="SSF103481">
    <property type="entry name" value="Multidrug resistance efflux transporter EmrE"/>
    <property type="match status" value="2"/>
</dbReference>
<dbReference type="AlphaFoldDB" id="A0A4R6Q814"/>
<dbReference type="Pfam" id="PF00892">
    <property type="entry name" value="EamA"/>
    <property type="match status" value="2"/>
</dbReference>
<dbReference type="InterPro" id="IPR050638">
    <property type="entry name" value="AA-Vitamin_Transporters"/>
</dbReference>
<dbReference type="EMBL" id="SNXO01000013">
    <property type="protein sequence ID" value="TDP57279.1"/>
    <property type="molecule type" value="Genomic_DNA"/>
</dbReference>
<accession>A0A4R6Q814</accession>
<evidence type="ECO:0000256" key="5">
    <source>
        <dbReference type="ARBA" id="ARBA00023136"/>
    </source>
</evidence>
<feature type="transmembrane region" description="Helical" evidence="6">
    <location>
        <begin position="213"/>
        <end position="233"/>
    </location>
</feature>
<evidence type="ECO:0000313" key="8">
    <source>
        <dbReference type="EMBL" id="TDP57279.1"/>
    </source>
</evidence>
<proteinExistence type="inferred from homology"/>
<evidence type="ECO:0000313" key="9">
    <source>
        <dbReference type="Proteomes" id="UP000295500"/>
    </source>
</evidence>
<dbReference type="PANTHER" id="PTHR32322">
    <property type="entry name" value="INNER MEMBRANE TRANSPORTER"/>
    <property type="match status" value="1"/>
</dbReference>
<dbReference type="GO" id="GO:0016020">
    <property type="term" value="C:membrane"/>
    <property type="evidence" value="ECO:0007669"/>
    <property type="project" value="UniProtKB-SubCell"/>
</dbReference>
<evidence type="ECO:0000256" key="4">
    <source>
        <dbReference type="ARBA" id="ARBA00022989"/>
    </source>
</evidence>
<dbReference type="OrthoDB" id="9813604at2"/>
<keyword evidence="4 6" id="KW-1133">Transmembrane helix</keyword>
<protein>
    <submittedName>
        <fullName evidence="8">Drug/metabolite transporter (DMT)-like permease</fullName>
    </submittedName>
</protein>
<feature type="domain" description="EamA" evidence="7">
    <location>
        <begin position="5"/>
        <end position="139"/>
    </location>
</feature>
<feature type="transmembrane region" description="Helical" evidence="6">
    <location>
        <begin position="67"/>
        <end position="88"/>
    </location>
</feature>
<feature type="transmembrane region" description="Helical" evidence="6">
    <location>
        <begin position="94"/>
        <end position="113"/>
    </location>
</feature>
<feature type="transmembrane region" description="Helical" evidence="6">
    <location>
        <begin position="266"/>
        <end position="285"/>
    </location>
</feature>
<evidence type="ECO:0000256" key="1">
    <source>
        <dbReference type="ARBA" id="ARBA00004141"/>
    </source>
</evidence>
<keyword evidence="3 6" id="KW-0812">Transmembrane</keyword>
<comment type="subcellular location">
    <subcellularLocation>
        <location evidence="1">Membrane</location>
        <topology evidence="1">Multi-pass membrane protein</topology>
    </subcellularLocation>
</comment>
<comment type="similarity">
    <text evidence="2">Belongs to the EamA transporter family.</text>
</comment>
<feature type="transmembrane region" description="Helical" evidence="6">
    <location>
        <begin position="180"/>
        <end position="201"/>
    </location>
</feature>
<dbReference type="RefSeq" id="WP_133528248.1">
    <property type="nucleotide sequence ID" value="NZ_SNXO01000013.1"/>
</dbReference>
<evidence type="ECO:0000256" key="2">
    <source>
        <dbReference type="ARBA" id="ARBA00007362"/>
    </source>
</evidence>
<dbReference type="InterPro" id="IPR000620">
    <property type="entry name" value="EamA_dom"/>
</dbReference>
<feature type="transmembrane region" description="Helical" evidence="6">
    <location>
        <begin position="37"/>
        <end position="55"/>
    </location>
</feature>
<evidence type="ECO:0000256" key="3">
    <source>
        <dbReference type="ARBA" id="ARBA00022692"/>
    </source>
</evidence>
<sequence length="318" mass="34489">MKKSVIVYIVMTAFFFSTMNVALKIAGADIDPLELTYIRFLIGGLILLPLGIMELRKNHVRLNLRDLGYLLILGIICIPVSMLFFQYSCNHMNASTSAVLFCINPLFTMLFACTMSNEIFTSRRLVAVVVSLAGFVFMVQPWNMQAGNTLSGALSMLLAAIFFSLYSVLGKKNIKRIGTFAQTSLAFIFGSLVLMVIVMVTGRPLVAGVADNLPAVLYVGIAVTGIGYLAYFLAIKNSDATTASIAFFLKPAIAPIVAVIVMGDVLLWNSFVGIGLILVASFLNMRESKRCAELKAKGEPVKALIGNDINSKEEKGVA</sequence>
<dbReference type="PANTHER" id="PTHR32322:SF2">
    <property type="entry name" value="EAMA DOMAIN-CONTAINING PROTEIN"/>
    <property type="match status" value="1"/>
</dbReference>
<evidence type="ECO:0000256" key="6">
    <source>
        <dbReference type="SAM" id="Phobius"/>
    </source>
</evidence>
<keyword evidence="9" id="KW-1185">Reference proteome</keyword>
<evidence type="ECO:0000259" key="7">
    <source>
        <dbReference type="Pfam" id="PF00892"/>
    </source>
</evidence>
<feature type="transmembrane region" description="Helical" evidence="6">
    <location>
        <begin position="240"/>
        <end position="260"/>
    </location>
</feature>
<comment type="caution">
    <text evidence="8">The sequence shown here is derived from an EMBL/GenBank/DDBJ whole genome shotgun (WGS) entry which is preliminary data.</text>
</comment>
<feature type="domain" description="EamA" evidence="7">
    <location>
        <begin position="151"/>
        <end position="284"/>
    </location>
</feature>
<organism evidence="8 9">
    <name type="scientific">Aminicella lysinilytica</name>
    <dbReference type="NCBI Taxonomy" id="433323"/>
    <lineage>
        <taxon>Bacteria</taxon>
        <taxon>Bacillati</taxon>
        <taxon>Bacillota</taxon>
        <taxon>Clostridia</taxon>
        <taxon>Peptostreptococcales</taxon>
        <taxon>Anaerovoracaceae</taxon>
        <taxon>Aminicella</taxon>
    </lineage>
</organism>
<name>A0A4R6Q814_9FIRM</name>
<reference evidence="8 9" key="1">
    <citation type="submission" date="2019-03" db="EMBL/GenBank/DDBJ databases">
        <title>Genomic Encyclopedia of Type Strains, Phase IV (KMG-IV): sequencing the most valuable type-strain genomes for metagenomic binning, comparative biology and taxonomic classification.</title>
        <authorList>
            <person name="Goeker M."/>
        </authorList>
    </citation>
    <scope>NUCLEOTIDE SEQUENCE [LARGE SCALE GENOMIC DNA]</scope>
    <source>
        <strain evidence="8 9">DSM 28287</strain>
    </source>
</reference>
<feature type="transmembrane region" description="Helical" evidence="6">
    <location>
        <begin position="125"/>
        <end position="143"/>
    </location>
</feature>
<feature type="transmembrane region" description="Helical" evidence="6">
    <location>
        <begin position="149"/>
        <end position="168"/>
    </location>
</feature>
<dbReference type="Proteomes" id="UP000295500">
    <property type="component" value="Unassembled WGS sequence"/>
</dbReference>
<gene>
    <name evidence="8" type="ORF">EV211_1133</name>
</gene>
<feature type="transmembrane region" description="Helical" evidence="6">
    <location>
        <begin position="5"/>
        <end position="25"/>
    </location>
</feature>